<protein>
    <submittedName>
        <fullName evidence="2">SIS domain-containing protein</fullName>
    </submittedName>
</protein>
<name>A0ABT2TS76_9FIRM</name>
<dbReference type="PANTHER" id="PTHR30390">
    <property type="entry name" value="SEDOHEPTULOSE 7-PHOSPHATE ISOMERASE / DNAA INITIATOR-ASSOCIATING FACTOR FOR REPLICATION INITIATION"/>
    <property type="match status" value="1"/>
</dbReference>
<keyword evidence="3" id="KW-1185">Reference proteome</keyword>
<dbReference type="EMBL" id="JAOQJL010000006">
    <property type="protein sequence ID" value="MCU6764591.1"/>
    <property type="molecule type" value="Genomic_DNA"/>
</dbReference>
<dbReference type="InterPro" id="IPR001347">
    <property type="entry name" value="SIS_dom"/>
</dbReference>
<accession>A0ABT2TS76</accession>
<gene>
    <name evidence="2" type="ORF">OCV61_04110</name>
</gene>
<dbReference type="InterPro" id="IPR046348">
    <property type="entry name" value="SIS_dom_sf"/>
</dbReference>
<dbReference type="InterPro" id="IPR050099">
    <property type="entry name" value="SIS_GmhA/DiaA_subfam"/>
</dbReference>
<dbReference type="Pfam" id="PF13580">
    <property type="entry name" value="SIS_2"/>
    <property type="match status" value="2"/>
</dbReference>
<dbReference type="PANTHER" id="PTHR30390:SF6">
    <property type="entry name" value="DNAA INITIATOR-ASSOCIATING PROTEIN DIAA"/>
    <property type="match status" value="1"/>
</dbReference>
<dbReference type="SUPFAM" id="SSF53697">
    <property type="entry name" value="SIS domain"/>
    <property type="match status" value="1"/>
</dbReference>
<sequence length="212" mass="23324">MSKIEEIFNNLIERYPVLESSKDDIYQAYKVLEECYLNGNKLLVAGNGGSAADAEHIVGELMKSFIKRRPLEEDLKNKMIQLDPEMGSVLAEKLEGTLPALSLNMNIGLNTAFLNDVDGLLILAQEVQGYGNPGDVFLGISTSGNSVNVNYAAIVARAKGMKTIALTGKDGGKLKDKVDVAIVVNEMETFKIQELHLPVYHALCLMLEERFF</sequence>
<organism evidence="2 3">
    <name type="scientific">Blautia ammoniilytica</name>
    <dbReference type="NCBI Taxonomy" id="2981782"/>
    <lineage>
        <taxon>Bacteria</taxon>
        <taxon>Bacillati</taxon>
        <taxon>Bacillota</taxon>
        <taxon>Clostridia</taxon>
        <taxon>Lachnospirales</taxon>
        <taxon>Lachnospiraceae</taxon>
        <taxon>Blautia</taxon>
    </lineage>
</organism>
<proteinExistence type="predicted"/>
<dbReference type="RefSeq" id="WP_158420790.1">
    <property type="nucleotide sequence ID" value="NZ_JAOQJL010000006.1"/>
</dbReference>
<dbReference type="InterPro" id="IPR035461">
    <property type="entry name" value="GmhA/DiaA"/>
</dbReference>
<evidence type="ECO:0000313" key="2">
    <source>
        <dbReference type="EMBL" id="MCU6764591.1"/>
    </source>
</evidence>
<comment type="caution">
    <text evidence="2">The sequence shown here is derived from an EMBL/GenBank/DDBJ whole genome shotgun (WGS) entry which is preliminary data.</text>
</comment>
<evidence type="ECO:0000259" key="1">
    <source>
        <dbReference type="PROSITE" id="PS51464"/>
    </source>
</evidence>
<reference evidence="2 3" key="1">
    <citation type="journal article" date="2021" name="ISME Commun">
        <title>Automated analysis of genomic sequences facilitates high-throughput and comprehensive description of bacteria.</title>
        <authorList>
            <person name="Hitch T.C.A."/>
        </authorList>
    </citation>
    <scope>NUCLEOTIDE SEQUENCE [LARGE SCALE GENOMIC DNA]</scope>
    <source>
        <strain evidence="2 3">Sanger_23</strain>
    </source>
</reference>
<dbReference type="Gene3D" id="3.40.50.10490">
    <property type="entry name" value="Glucose-6-phosphate isomerase like protein, domain 1"/>
    <property type="match status" value="1"/>
</dbReference>
<evidence type="ECO:0000313" key="3">
    <source>
        <dbReference type="Proteomes" id="UP001652409"/>
    </source>
</evidence>
<dbReference type="Proteomes" id="UP001652409">
    <property type="component" value="Unassembled WGS sequence"/>
</dbReference>
<dbReference type="CDD" id="cd05006">
    <property type="entry name" value="SIS_GmhA"/>
    <property type="match status" value="1"/>
</dbReference>
<dbReference type="PROSITE" id="PS51464">
    <property type="entry name" value="SIS"/>
    <property type="match status" value="1"/>
</dbReference>
<feature type="domain" description="SIS" evidence="1">
    <location>
        <begin position="32"/>
        <end position="212"/>
    </location>
</feature>